<dbReference type="EMBL" id="JAAKZF010000031">
    <property type="protein sequence ID" value="NGO53386.1"/>
    <property type="molecule type" value="Genomic_DNA"/>
</dbReference>
<accession>A0A6G4WGN5</accession>
<dbReference type="GO" id="GO:0016747">
    <property type="term" value="F:acyltransferase activity, transferring groups other than amino-acyl groups"/>
    <property type="evidence" value="ECO:0007669"/>
    <property type="project" value="InterPro"/>
</dbReference>
<dbReference type="Pfam" id="PF00583">
    <property type="entry name" value="Acetyltransf_1"/>
    <property type="match status" value="1"/>
</dbReference>
<dbReference type="Gene3D" id="3.40.630.30">
    <property type="match status" value="1"/>
</dbReference>
<dbReference type="RefSeq" id="WP_165030710.1">
    <property type="nucleotide sequence ID" value="NZ_JAAKZF010000031.1"/>
</dbReference>
<keyword evidence="5" id="KW-1185">Reference proteome</keyword>
<comment type="caution">
    <text evidence="4">The sequence shown here is derived from an EMBL/GenBank/DDBJ whole genome shotgun (WGS) entry which is preliminary data.</text>
</comment>
<dbReference type="InterPro" id="IPR050832">
    <property type="entry name" value="Bact_Acetyltransf"/>
</dbReference>
<dbReference type="SUPFAM" id="SSF55729">
    <property type="entry name" value="Acyl-CoA N-acyltransferases (Nat)"/>
    <property type="match status" value="1"/>
</dbReference>
<protein>
    <submittedName>
        <fullName evidence="4">GNAT family N-acetyltransferase</fullName>
    </submittedName>
</protein>
<evidence type="ECO:0000259" key="3">
    <source>
        <dbReference type="PROSITE" id="PS51186"/>
    </source>
</evidence>
<dbReference type="CDD" id="cd04301">
    <property type="entry name" value="NAT_SF"/>
    <property type="match status" value="1"/>
</dbReference>
<evidence type="ECO:0000256" key="1">
    <source>
        <dbReference type="ARBA" id="ARBA00022679"/>
    </source>
</evidence>
<dbReference type="InterPro" id="IPR000182">
    <property type="entry name" value="GNAT_dom"/>
</dbReference>
<keyword evidence="2" id="KW-0012">Acyltransferase</keyword>
<evidence type="ECO:0000313" key="4">
    <source>
        <dbReference type="EMBL" id="NGO53386.1"/>
    </source>
</evidence>
<dbReference type="InterPro" id="IPR016181">
    <property type="entry name" value="Acyl_CoA_acyltransferase"/>
</dbReference>
<dbReference type="AlphaFoldDB" id="A0A6G4WGN5"/>
<dbReference type="PANTHER" id="PTHR43877">
    <property type="entry name" value="AMINOALKYLPHOSPHONATE N-ACETYLTRANSFERASE-RELATED-RELATED"/>
    <property type="match status" value="1"/>
</dbReference>
<organism evidence="4 5">
    <name type="scientific">Allomesorhizobium camelthorni</name>
    <dbReference type="NCBI Taxonomy" id="475069"/>
    <lineage>
        <taxon>Bacteria</taxon>
        <taxon>Pseudomonadati</taxon>
        <taxon>Pseudomonadota</taxon>
        <taxon>Alphaproteobacteria</taxon>
        <taxon>Hyphomicrobiales</taxon>
        <taxon>Phyllobacteriaceae</taxon>
        <taxon>Allomesorhizobium</taxon>
    </lineage>
</organism>
<gene>
    <name evidence="4" type="ORF">G6N73_19850</name>
</gene>
<dbReference type="PANTHER" id="PTHR43877:SF5">
    <property type="entry name" value="BLL8307 PROTEIN"/>
    <property type="match status" value="1"/>
</dbReference>
<feature type="domain" description="N-acetyltransferase" evidence="3">
    <location>
        <begin position="5"/>
        <end position="155"/>
    </location>
</feature>
<reference evidence="4 5" key="1">
    <citation type="submission" date="2020-02" db="EMBL/GenBank/DDBJ databases">
        <title>Genome sequence of strain CCNWXJ40-4.</title>
        <authorList>
            <person name="Gao J."/>
            <person name="Sun J."/>
        </authorList>
    </citation>
    <scope>NUCLEOTIDE SEQUENCE [LARGE SCALE GENOMIC DNA]</scope>
    <source>
        <strain evidence="4 5">CCNWXJ 40-4</strain>
    </source>
</reference>
<keyword evidence="1" id="KW-0808">Transferase</keyword>
<evidence type="ECO:0000256" key="2">
    <source>
        <dbReference type="ARBA" id="ARBA00023315"/>
    </source>
</evidence>
<sequence length="155" mass="17322">MSLSIAVETPLQDDVRMLVAELNAYLIPLTPREFQFQLTVEQMDDPTVTLFVARDENGRPVGMGALKEHGDGLGELKRMYTLPSVRGQRVGSELLQRIEQLACEEGITRLVLETGEAEGFEPAYRVYERGGFTVCGAVLDYPDSGFSRFYEKKIA</sequence>
<name>A0A6G4WGN5_9HYPH</name>
<evidence type="ECO:0000313" key="5">
    <source>
        <dbReference type="Proteomes" id="UP001642900"/>
    </source>
</evidence>
<dbReference type="Proteomes" id="UP001642900">
    <property type="component" value="Unassembled WGS sequence"/>
</dbReference>
<proteinExistence type="predicted"/>
<dbReference type="PROSITE" id="PS51186">
    <property type="entry name" value="GNAT"/>
    <property type="match status" value="1"/>
</dbReference>